<evidence type="ECO:0000313" key="3">
    <source>
        <dbReference type="EMBL" id="OTG12842.1"/>
    </source>
</evidence>
<keyword evidence="1" id="KW-0472">Membrane</keyword>
<proteinExistence type="predicted"/>
<keyword evidence="1" id="KW-0812">Transmembrane</keyword>
<evidence type="ECO:0000313" key="4">
    <source>
        <dbReference type="Proteomes" id="UP000215914"/>
    </source>
</evidence>
<keyword evidence="4" id="KW-1185">Reference proteome</keyword>
<sequence>MKSHVVSCPFNPTGASFFSLPCTDRKLCEGGTHPFGKGFSAWVHSDIWVICIISLCSNWLDILQHHSCHICFATSWVFPPSFHQGHTLEQNHLLVSVGFVAGALSVVYLLFPLTSSALYNSDPAIRPAKLGRRPRPKVFRVR</sequence>
<organism evidence="3 4">
    <name type="scientific">Helianthus annuus</name>
    <name type="common">Common sunflower</name>
    <dbReference type="NCBI Taxonomy" id="4232"/>
    <lineage>
        <taxon>Eukaryota</taxon>
        <taxon>Viridiplantae</taxon>
        <taxon>Streptophyta</taxon>
        <taxon>Embryophyta</taxon>
        <taxon>Tracheophyta</taxon>
        <taxon>Spermatophyta</taxon>
        <taxon>Magnoliopsida</taxon>
        <taxon>eudicotyledons</taxon>
        <taxon>Gunneridae</taxon>
        <taxon>Pentapetalae</taxon>
        <taxon>asterids</taxon>
        <taxon>campanulids</taxon>
        <taxon>Asterales</taxon>
        <taxon>Asteraceae</taxon>
        <taxon>Asteroideae</taxon>
        <taxon>Heliantheae alliance</taxon>
        <taxon>Heliantheae</taxon>
        <taxon>Helianthus</taxon>
    </lineage>
</organism>
<reference evidence="2" key="3">
    <citation type="submission" date="2020-06" db="EMBL/GenBank/DDBJ databases">
        <title>Helianthus annuus Genome sequencing and assembly Release 2.</title>
        <authorList>
            <person name="Gouzy J."/>
            <person name="Langlade N."/>
            <person name="Munos S."/>
        </authorList>
    </citation>
    <scope>NUCLEOTIDE SEQUENCE</scope>
    <source>
        <tissue evidence="2">Leaves</tissue>
    </source>
</reference>
<keyword evidence="1" id="KW-1133">Transmembrane helix</keyword>
<dbReference type="AlphaFoldDB" id="A0A251TQF4"/>
<dbReference type="Proteomes" id="UP000215914">
    <property type="component" value="Chromosome 10"/>
</dbReference>
<dbReference type="Gramene" id="mRNA:HanXRQr2_Chr01g0042351">
    <property type="protein sequence ID" value="mRNA:HanXRQr2_Chr01g0042351"/>
    <property type="gene ID" value="HanXRQr2_Chr01g0042351"/>
</dbReference>
<evidence type="ECO:0000313" key="2">
    <source>
        <dbReference type="EMBL" id="KAF5823812.1"/>
    </source>
</evidence>
<name>A0A251TQF4_HELAN</name>
<reference evidence="2 4" key="1">
    <citation type="journal article" date="2017" name="Nature">
        <title>The sunflower genome provides insights into oil metabolism, flowering and Asterid evolution.</title>
        <authorList>
            <person name="Badouin H."/>
            <person name="Gouzy J."/>
            <person name="Grassa C.J."/>
            <person name="Murat F."/>
            <person name="Staton S.E."/>
            <person name="Cottret L."/>
            <person name="Lelandais-Briere C."/>
            <person name="Owens G.L."/>
            <person name="Carrere S."/>
            <person name="Mayjonade B."/>
            <person name="Legrand L."/>
            <person name="Gill N."/>
            <person name="Kane N.C."/>
            <person name="Bowers J.E."/>
            <person name="Hubner S."/>
            <person name="Bellec A."/>
            <person name="Berard A."/>
            <person name="Berges H."/>
            <person name="Blanchet N."/>
            <person name="Boniface M.C."/>
            <person name="Brunel D."/>
            <person name="Catrice O."/>
            <person name="Chaidir N."/>
            <person name="Claudel C."/>
            <person name="Donnadieu C."/>
            <person name="Faraut T."/>
            <person name="Fievet G."/>
            <person name="Helmstetter N."/>
            <person name="King M."/>
            <person name="Knapp S.J."/>
            <person name="Lai Z."/>
            <person name="Le Paslier M.C."/>
            <person name="Lippi Y."/>
            <person name="Lorenzon L."/>
            <person name="Mandel J.R."/>
            <person name="Marage G."/>
            <person name="Marchand G."/>
            <person name="Marquand E."/>
            <person name="Bret-Mestries E."/>
            <person name="Morien E."/>
            <person name="Nambeesan S."/>
            <person name="Nguyen T."/>
            <person name="Pegot-Espagnet P."/>
            <person name="Pouilly N."/>
            <person name="Raftis F."/>
            <person name="Sallet E."/>
            <person name="Schiex T."/>
            <person name="Thomas J."/>
            <person name="Vandecasteele C."/>
            <person name="Vares D."/>
            <person name="Vear F."/>
            <person name="Vautrin S."/>
            <person name="Crespi M."/>
            <person name="Mangin B."/>
            <person name="Burke J.M."/>
            <person name="Salse J."/>
            <person name="Munos S."/>
            <person name="Vincourt P."/>
            <person name="Rieseberg L.H."/>
            <person name="Langlade N.B."/>
        </authorList>
    </citation>
    <scope>NUCLEOTIDE SEQUENCE [LARGE SCALE GENOMIC DNA]</scope>
    <source>
        <strain evidence="4">cv. SF193</strain>
        <tissue evidence="2">Leaves</tissue>
    </source>
</reference>
<protein>
    <submittedName>
        <fullName evidence="3">Uncharacterized protein</fullName>
    </submittedName>
</protein>
<feature type="transmembrane region" description="Helical" evidence="1">
    <location>
        <begin position="93"/>
        <end position="111"/>
    </location>
</feature>
<dbReference type="EMBL" id="CM007899">
    <property type="protein sequence ID" value="OTG12842.1"/>
    <property type="molecule type" value="Genomic_DNA"/>
</dbReference>
<accession>A0A251TQF4</accession>
<dbReference type="InParanoid" id="A0A251TQF4"/>
<reference evidence="3" key="2">
    <citation type="submission" date="2017-02" db="EMBL/GenBank/DDBJ databases">
        <title>Sunflower complete genome.</title>
        <authorList>
            <person name="Langlade N."/>
            <person name="Munos S."/>
        </authorList>
    </citation>
    <scope>NUCLEOTIDE SEQUENCE [LARGE SCALE GENOMIC DNA]</scope>
    <source>
        <tissue evidence="3">Leaves</tissue>
    </source>
</reference>
<gene>
    <name evidence="3" type="ORF">HannXRQ_Chr10g0314081</name>
    <name evidence="2" type="ORF">HanXRQr2_Chr01g0042351</name>
</gene>
<dbReference type="EMBL" id="MNCJ02000316">
    <property type="protein sequence ID" value="KAF5823812.1"/>
    <property type="molecule type" value="Genomic_DNA"/>
</dbReference>
<evidence type="ECO:0000256" key="1">
    <source>
        <dbReference type="SAM" id="Phobius"/>
    </source>
</evidence>